<name>A0ABD2HQD4_HETSC</name>
<feature type="compositionally biased region" description="Polar residues" evidence="1">
    <location>
        <begin position="175"/>
        <end position="191"/>
    </location>
</feature>
<proteinExistence type="predicted"/>
<protein>
    <recommendedName>
        <fullName evidence="4">Ubiquitin-like domain-containing protein</fullName>
    </recommendedName>
</protein>
<organism evidence="2 3">
    <name type="scientific">Heterodera schachtii</name>
    <name type="common">Sugarbeet cyst nematode worm</name>
    <name type="synonym">Tylenchus schachtii</name>
    <dbReference type="NCBI Taxonomy" id="97005"/>
    <lineage>
        <taxon>Eukaryota</taxon>
        <taxon>Metazoa</taxon>
        <taxon>Ecdysozoa</taxon>
        <taxon>Nematoda</taxon>
        <taxon>Chromadorea</taxon>
        <taxon>Rhabditida</taxon>
        <taxon>Tylenchina</taxon>
        <taxon>Tylenchomorpha</taxon>
        <taxon>Tylenchoidea</taxon>
        <taxon>Heteroderidae</taxon>
        <taxon>Heteroderinae</taxon>
        <taxon>Heterodera</taxon>
    </lineage>
</organism>
<reference evidence="2 3" key="1">
    <citation type="submission" date="2024-10" db="EMBL/GenBank/DDBJ databases">
        <authorList>
            <person name="Kim D."/>
        </authorList>
    </citation>
    <scope>NUCLEOTIDE SEQUENCE [LARGE SCALE GENOMIC DNA]</scope>
    <source>
        <strain evidence="2">Taebaek</strain>
    </source>
</reference>
<evidence type="ECO:0000313" key="3">
    <source>
        <dbReference type="Proteomes" id="UP001620645"/>
    </source>
</evidence>
<accession>A0ABD2HQD4</accession>
<evidence type="ECO:0000256" key="1">
    <source>
        <dbReference type="SAM" id="MobiDB-lite"/>
    </source>
</evidence>
<gene>
    <name evidence="2" type="ORF">niasHS_018124</name>
</gene>
<dbReference type="EMBL" id="JBICCN010000429">
    <property type="protein sequence ID" value="KAL3069399.1"/>
    <property type="molecule type" value="Genomic_DNA"/>
</dbReference>
<sequence>MRPDEVERQTLKFEKSDVSVTELEDNENLVFYGIVPKSTIHFICGTVPKFTIHLYTEKFKILVNYKRGDEAKQYIVWVKSEETVATFKLKIMAKMHNEFKIQFQNLGLSCSPTVEATVKAKDGLNDDSKTMKQYGINEGKAIYILHAFQERSGWDETKGISRFELVHYENKAAENETQQAQRSTNINNTQYHGEDARKKQFSKSEID</sequence>
<evidence type="ECO:0008006" key="4">
    <source>
        <dbReference type="Google" id="ProtNLM"/>
    </source>
</evidence>
<dbReference type="InterPro" id="IPR029071">
    <property type="entry name" value="Ubiquitin-like_domsf"/>
</dbReference>
<dbReference type="SUPFAM" id="SSF54236">
    <property type="entry name" value="Ubiquitin-like"/>
    <property type="match status" value="1"/>
</dbReference>
<dbReference type="Proteomes" id="UP001620645">
    <property type="component" value="Unassembled WGS sequence"/>
</dbReference>
<dbReference type="AlphaFoldDB" id="A0ABD2HQD4"/>
<feature type="region of interest" description="Disordered" evidence="1">
    <location>
        <begin position="173"/>
        <end position="207"/>
    </location>
</feature>
<keyword evidence="3" id="KW-1185">Reference proteome</keyword>
<evidence type="ECO:0000313" key="2">
    <source>
        <dbReference type="EMBL" id="KAL3069399.1"/>
    </source>
</evidence>
<comment type="caution">
    <text evidence="2">The sequence shown here is derived from an EMBL/GenBank/DDBJ whole genome shotgun (WGS) entry which is preliminary data.</text>
</comment>
<feature type="compositionally biased region" description="Basic and acidic residues" evidence="1">
    <location>
        <begin position="192"/>
        <end position="207"/>
    </location>
</feature>